<evidence type="ECO:0000313" key="2">
    <source>
        <dbReference type="Proteomes" id="UP000485058"/>
    </source>
</evidence>
<feature type="non-terminal residue" evidence="1">
    <location>
        <position position="1"/>
    </location>
</feature>
<gene>
    <name evidence="1" type="ORF">HaLaN_31598</name>
</gene>
<keyword evidence="2" id="KW-1185">Reference proteome</keyword>
<protein>
    <submittedName>
        <fullName evidence="1">Endothelin-converting enzyme 2</fullName>
    </submittedName>
</protein>
<dbReference type="Proteomes" id="UP000485058">
    <property type="component" value="Unassembled WGS sequence"/>
</dbReference>
<evidence type="ECO:0000313" key="1">
    <source>
        <dbReference type="EMBL" id="GFH32387.1"/>
    </source>
</evidence>
<reference evidence="1 2" key="1">
    <citation type="submission" date="2020-02" db="EMBL/GenBank/DDBJ databases">
        <title>Draft genome sequence of Haematococcus lacustris strain NIES-144.</title>
        <authorList>
            <person name="Morimoto D."/>
            <person name="Nakagawa S."/>
            <person name="Yoshida T."/>
            <person name="Sawayama S."/>
        </authorList>
    </citation>
    <scope>NUCLEOTIDE SEQUENCE [LARGE SCALE GENOMIC DNA]</scope>
    <source>
        <strain evidence="1 2">NIES-144</strain>
    </source>
</reference>
<organism evidence="1 2">
    <name type="scientific">Haematococcus lacustris</name>
    <name type="common">Green alga</name>
    <name type="synonym">Haematococcus pluvialis</name>
    <dbReference type="NCBI Taxonomy" id="44745"/>
    <lineage>
        <taxon>Eukaryota</taxon>
        <taxon>Viridiplantae</taxon>
        <taxon>Chlorophyta</taxon>
        <taxon>core chlorophytes</taxon>
        <taxon>Chlorophyceae</taxon>
        <taxon>CS clade</taxon>
        <taxon>Chlamydomonadales</taxon>
        <taxon>Haematococcaceae</taxon>
        <taxon>Haematococcus</taxon>
    </lineage>
</organism>
<dbReference type="EMBL" id="BLLF01006589">
    <property type="protein sequence ID" value="GFH32387.1"/>
    <property type="molecule type" value="Genomic_DNA"/>
</dbReference>
<proteinExistence type="predicted"/>
<accession>A0A6A0AKN5</accession>
<name>A0A6A0AKN5_HAELA</name>
<dbReference type="AlphaFoldDB" id="A0A6A0AKN5"/>
<sequence length="55" mass="5921">MASQGLPGYRGFSSLRPLLLRYLPPSQPCLQLGMGSSQLHVDMVQLAAYQSIVSG</sequence>
<comment type="caution">
    <text evidence="1">The sequence shown here is derived from an EMBL/GenBank/DDBJ whole genome shotgun (WGS) entry which is preliminary data.</text>
</comment>
<feature type="non-terminal residue" evidence="1">
    <location>
        <position position="55"/>
    </location>
</feature>